<evidence type="ECO:0000256" key="2">
    <source>
        <dbReference type="ARBA" id="ARBA00022448"/>
    </source>
</evidence>
<dbReference type="InterPro" id="IPR010290">
    <property type="entry name" value="TM_effector"/>
</dbReference>
<dbReference type="Proteomes" id="UP000596857">
    <property type="component" value="Unassembled WGS sequence"/>
</dbReference>
<dbReference type="EMBL" id="WHOB01000069">
    <property type="protein sequence ID" value="NOU82250.1"/>
    <property type="molecule type" value="Genomic_DNA"/>
</dbReference>
<feature type="transmembrane region" description="Helical" evidence="7">
    <location>
        <begin position="59"/>
        <end position="84"/>
    </location>
</feature>
<feature type="transmembrane region" description="Helical" evidence="7">
    <location>
        <begin position="91"/>
        <end position="113"/>
    </location>
</feature>
<evidence type="ECO:0000313" key="8">
    <source>
        <dbReference type="EMBL" id="NOU82250.1"/>
    </source>
</evidence>
<evidence type="ECO:0000256" key="3">
    <source>
        <dbReference type="ARBA" id="ARBA00022475"/>
    </source>
</evidence>
<keyword evidence="4 7" id="KW-0812">Transmembrane</keyword>
<comment type="caution">
    <text evidence="8">The sequence shown here is derived from an EMBL/GenBank/DDBJ whole genome shotgun (WGS) entry which is preliminary data.</text>
</comment>
<keyword evidence="2" id="KW-0813">Transport</keyword>
<feature type="transmembrane region" description="Helical" evidence="7">
    <location>
        <begin position="390"/>
        <end position="410"/>
    </location>
</feature>
<evidence type="ECO:0000256" key="7">
    <source>
        <dbReference type="SAM" id="Phobius"/>
    </source>
</evidence>
<dbReference type="Gene3D" id="1.20.1250.20">
    <property type="entry name" value="MFS general substrate transporter like domains"/>
    <property type="match status" value="1"/>
</dbReference>
<dbReference type="PANTHER" id="PTHR23513:SF6">
    <property type="entry name" value="MAJOR FACILITATOR SUPERFAMILY ASSOCIATED DOMAIN-CONTAINING PROTEIN"/>
    <property type="match status" value="1"/>
</dbReference>
<feature type="transmembrane region" description="Helical" evidence="7">
    <location>
        <begin position="334"/>
        <end position="354"/>
    </location>
</feature>
<feature type="transmembrane region" description="Helical" evidence="7">
    <location>
        <begin position="238"/>
        <end position="256"/>
    </location>
</feature>
<reference evidence="8 9" key="1">
    <citation type="submission" date="2019-10" db="EMBL/GenBank/DDBJ databases">
        <title>Description of Paenibacillus terricola sp. nov.</title>
        <authorList>
            <person name="Carlier A."/>
            <person name="Qi S."/>
        </authorList>
    </citation>
    <scope>NUCLEOTIDE SEQUENCE [LARGE SCALE GENOMIC DNA]</scope>
    <source>
        <strain evidence="8 9">LMG 31459</strain>
    </source>
</reference>
<organism evidence="8 9">
    <name type="scientific">Paenibacillus phytohabitans</name>
    <dbReference type="NCBI Taxonomy" id="2654978"/>
    <lineage>
        <taxon>Bacteria</taxon>
        <taxon>Bacillati</taxon>
        <taxon>Bacillota</taxon>
        <taxon>Bacilli</taxon>
        <taxon>Bacillales</taxon>
        <taxon>Paenibacillaceae</taxon>
        <taxon>Paenibacillus</taxon>
    </lineage>
</organism>
<comment type="subcellular location">
    <subcellularLocation>
        <location evidence="1">Cell membrane</location>
        <topology evidence="1">Multi-pass membrane protein</topology>
    </subcellularLocation>
</comment>
<feature type="transmembrane region" description="Helical" evidence="7">
    <location>
        <begin position="31"/>
        <end position="53"/>
    </location>
</feature>
<keyword evidence="5 7" id="KW-1133">Transmembrane helix</keyword>
<feature type="transmembrane region" description="Helical" evidence="7">
    <location>
        <begin position="119"/>
        <end position="139"/>
    </location>
</feature>
<sequence>MKEVCYSLNPAISKPNYRLLLKHNADFRYLWLARASSVFGDSLYNLAISWLVYSMTGSSLQVGLVIVAKFLPEMILGLFIGAWVDRLNKKILMQIADAVQALLTVTLAVLMFTGQLQLLHIYLITVGLSIMGNLFATSQSSFLPELIADKTYLISANSLLSVSLQITRILGTVAGGILVASIGNSGAVIVDAATFIVSLALIQQIKQRGKAGKNSRAANGLSIFAEIGEGWQWLRGQTAMLVLILLGTLSNIALGPSNVLPPMLIGELLEGGSGELGIFNAAIAVGLLLGGLFVGSRSPRRIGVWFSCGLGVQGLGMCVIALSSALWPACFGNLILGFGVTVTVIPMSTLFQLLVPSPLRGRVNSISSMAFNISIPLTYGGVGILADRIGVEVCFGLAAALFAVCLIIGLTNHHLRSLDIQAPQSSPSPQTSQSV</sequence>
<dbReference type="InterPro" id="IPR036259">
    <property type="entry name" value="MFS_trans_sf"/>
</dbReference>
<protein>
    <submittedName>
        <fullName evidence="8">MFS transporter</fullName>
    </submittedName>
</protein>
<evidence type="ECO:0000256" key="1">
    <source>
        <dbReference type="ARBA" id="ARBA00004651"/>
    </source>
</evidence>
<feature type="transmembrane region" description="Helical" evidence="7">
    <location>
        <begin position="366"/>
        <end position="384"/>
    </location>
</feature>
<evidence type="ECO:0000256" key="4">
    <source>
        <dbReference type="ARBA" id="ARBA00022692"/>
    </source>
</evidence>
<keyword evidence="3" id="KW-1003">Cell membrane</keyword>
<evidence type="ECO:0000256" key="6">
    <source>
        <dbReference type="ARBA" id="ARBA00023136"/>
    </source>
</evidence>
<proteinExistence type="predicted"/>
<gene>
    <name evidence="8" type="ORF">GC101_25620</name>
</gene>
<feature type="transmembrane region" description="Helical" evidence="7">
    <location>
        <begin position="302"/>
        <end position="322"/>
    </location>
</feature>
<feature type="transmembrane region" description="Helical" evidence="7">
    <location>
        <begin position="177"/>
        <end position="202"/>
    </location>
</feature>
<keyword evidence="9" id="KW-1185">Reference proteome</keyword>
<dbReference type="Pfam" id="PF05977">
    <property type="entry name" value="MFS_3"/>
    <property type="match status" value="1"/>
</dbReference>
<dbReference type="SUPFAM" id="SSF103473">
    <property type="entry name" value="MFS general substrate transporter"/>
    <property type="match status" value="1"/>
</dbReference>
<name>A0ABX1YR86_9BACL</name>
<feature type="transmembrane region" description="Helical" evidence="7">
    <location>
        <begin position="276"/>
        <end position="295"/>
    </location>
</feature>
<dbReference type="PANTHER" id="PTHR23513">
    <property type="entry name" value="INTEGRAL MEMBRANE EFFLUX PROTEIN-RELATED"/>
    <property type="match status" value="1"/>
</dbReference>
<accession>A0ABX1YR86</accession>
<evidence type="ECO:0000256" key="5">
    <source>
        <dbReference type="ARBA" id="ARBA00022989"/>
    </source>
</evidence>
<evidence type="ECO:0000313" key="9">
    <source>
        <dbReference type="Proteomes" id="UP000596857"/>
    </source>
</evidence>
<feature type="transmembrane region" description="Helical" evidence="7">
    <location>
        <begin position="151"/>
        <end position="171"/>
    </location>
</feature>
<dbReference type="CDD" id="cd06173">
    <property type="entry name" value="MFS_MefA_like"/>
    <property type="match status" value="1"/>
</dbReference>
<keyword evidence="6 7" id="KW-0472">Membrane</keyword>